<evidence type="ECO:0000313" key="2">
    <source>
        <dbReference type="EMBL" id="TGO88607.1"/>
    </source>
</evidence>
<dbReference type="AlphaFoldDB" id="A0A4Z1KVR7"/>
<dbReference type="InterPro" id="IPR042104">
    <property type="entry name" value="PKS_dehydratase_sf"/>
</dbReference>
<dbReference type="EMBL" id="PQXO01000152">
    <property type="protein sequence ID" value="TGO88607.1"/>
    <property type="molecule type" value="Genomic_DNA"/>
</dbReference>
<comment type="caution">
    <text evidence="2">The sequence shown here is derived from an EMBL/GenBank/DDBJ whole genome shotgun (WGS) entry which is preliminary data.</text>
</comment>
<protein>
    <recommendedName>
        <fullName evidence="1">Polyketide synthase dehydratase domain-containing protein</fullName>
    </recommendedName>
</protein>
<evidence type="ECO:0000259" key="1">
    <source>
        <dbReference type="Pfam" id="PF14765"/>
    </source>
</evidence>
<sequence>MVRRFKIFLSLKGVDQKKLAEAKISLNLTAKPIAEESHRVIHPAASDTAMQLSIVASQSSTATKLKNAVMPVSIGSIKHWPEVDVSIEAPADCVARGVE</sequence>
<gene>
    <name evidence="2" type="ORF">BPOR_0152g00130</name>
</gene>
<proteinExistence type="predicted"/>
<feature type="domain" description="Polyketide synthase dehydratase" evidence="1">
    <location>
        <begin position="16"/>
        <end position="93"/>
    </location>
</feature>
<evidence type="ECO:0000313" key="3">
    <source>
        <dbReference type="Proteomes" id="UP000297280"/>
    </source>
</evidence>
<dbReference type="Proteomes" id="UP000297280">
    <property type="component" value="Unassembled WGS sequence"/>
</dbReference>
<organism evidence="2 3">
    <name type="scientific">Botrytis porri</name>
    <dbReference type="NCBI Taxonomy" id="87229"/>
    <lineage>
        <taxon>Eukaryota</taxon>
        <taxon>Fungi</taxon>
        <taxon>Dikarya</taxon>
        <taxon>Ascomycota</taxon>
        <taxon>Pezizomycotina</taxon>
        <taxon>Leotiomycetes</taxon>
        <taxon>Helotiales</taxon>
        <taxon>Sclerotiniaceae</taxon>
        <taxon>Botrytis</taxon>
    </lineage>
</organism>
<keyword evidence="3" id="KW-1185">Reference proteome</keyword>
<dbReference type="InterPro" id="IPR049551">
    <property type="entry name" value="PKS_DH_C"/>
</dbReference>
<accession>A0A4Z1KVR7</accession>
<dbReference type="Pfam" id="PF14765">
    <property type="entry name" value="PS-DH"/>
    <property type="match status" value="1"/>
</dbReference>
<dbReference type="Gene3D" id="3.10.129.110">
    <property type="entry name" value="Polyketide synthase dehydratase"/>
    <property type="match status" value="1"/>
</dbReference>
<name>A0A4Z1KVR7_9HELO</name>
<reference evidence="2 3" key="1">
    <citation type="submission" date="2017-12" db="EMBL/GenBank/DDBJ databases">
        <title>Comparative genomics of Botrytis spp.</title>
        <authorList>
            <person name="Valero-Jimenez C.A."/>
            <person name="Tapia P."/>
            <person name="Veloso J."/>
            <person name="Silva-Moreno E."/>
            <person name="Staats M."/>
            <person name="Valdes J.H."/>
            <person name="Van Kan J.A.L."/>
        </authorList>
    </citation>
    <scope>NUCLEOTIDE SEQUENCE [LARGE SCALE GENOMIC DNA]</scope>
    <source>
        <strain evidence="2 3">MUCL3349</strain>
    </source>
</reference>